<comment type="caution">
    <text evidence="1">The sequence shown here is derived from an EMBL/GenBank/DDBJ whole genome shotgun (WGS) entry which is preliminary data.</text>
</comment>
<dbReference type="EMBL" id="JACDXW010000001">
    <property type="protein sequence ID" value="MCB5362728.1"/>
    <property type="molecule type" value="Genomic_DNA"/>
</dbReference>
<dbReference type="Proteomes" id="UP000776983">
    <property type="component" value="Unassembled WGS sequence"/>
</dbReference>
<dbReference type="Gene3D" id="1.25.40.20">
    <property type="entry name" value="Ankyrin repeat-containing domain"/>
    <property type="match status" value="1"/>
</dbReference>
<evidence type="ECO:0000313" key="2">
    <source>
        <dbReference type="Proteomes" id="UP000776983"/>
    </source>
</evidence>
<evidence type="ECO:0000313" key="1">
    <source>
        <dbReference type="EMBL" id="MCB5362728.1"/>
    </source>
</evidence>
<evidence type="ECO:0008006" key="3">
    <source>
        <dbReference type="Google" id="ProtNLM"/>
    </source>
</evidence>
<sequence>MTHETDLDQFCSALENADVSAARALLLRDPRLAVAVLPDDWPVFLLQSVYPKAEIIDLMIEHGANPNVRNARGETLLHLTGDPDAIRKLVSVGADINALDHQGHTPMMAHAPYPETGPDAIYTLWTEGADSTIEGHDGETVFTLLPEGALYDQLRHTLSGNN</sequence>
<accession>A0ABS8C9Q1</accession>
<keyword evidence="2" id="KW-1185">Reference proteome</keyword>
<protein>
    <recommendedName>
        <fullName evidence="3">Ankyrin repeat domain-containing protein</fullName>
    </recommendedName>
</protein>
<dbReference type="RefSeq" id="WP_226952951.1">
    <property type="nucleotide sequence ID" value="NZ_JACDXW010000001.1"/>
</dbReference>
<dbReference type="InterPro" id="IPR036770">
    <property type="entry name" value="Ankyrin_rpt-contain_sf"/>
</dbReference>
<organism evidence="1 2">
    <name type="scientific">Mesopusillimonas faecipullorum</name>
    <dbReference type="NCBI Taxonomy" id="2755040"/>
    <lineage>
        <taxon>Bacteria</taxon>
        <taxon>Pseudomonadati</taxon>
        <taxon>Pseudomonadota</taxon>
        <taxon>Betaproteobacteria</taxon>
        <taxon>Burkholderiales</taxon>
        <taxon>Alcaligenaceae</taxon>
        <taxon>Mesopusillimonas</taxon>
    </lineage>
</organism>
<proteinExistence type="predicted"/>
<dbReference type="SUPFAM" id="SSF48403">
    <property type="entry name" value="Ankyrin repeat"/>
    <property type="match status" value="1"/>
</dbReference>
<reference evidence="1 2" key="1">
    <citation type="submission" date="2020-07" db="EMBL/GenBank/DDBJ databases">
        <title>Pusillimonas sp. nov., isolated from poultry manure in Taiwan.</title>
        <authorList>
            <person name="Lin S.-Y."/>
            <person name="Tang Y.-S."/>
            <person name="Young C.-C."/>
        </authorList>
    </citation>
    <scope>NUCLEOTIDE SEQUENCE [LARGE SCALE GENOMIC DNA]</scope>
    <source>
        <strain evidence="1 2">CC-YST705</strain>
    </source>
</reference>
<gene>
    <name evidence="1" type="ORF">H0484_03030</name>
</gene>
<name>A0ABS8C9Q1_9BURK</name>